<evidence type="ECO:0000313" key="2">
    <source>
        <dbReference type="Proteomes" id="UP001162483"/>
    </source>
</evidence>
<comment type="caution">
    <text evidence="1">The sequence shown here is derived from an EMBL/GenBank/DDBJ whole genome shotgun (WGS) entry which is preliminary data.</text>
</comment>
<gene>
    <name evidence="1" type="ORF">SPARVUS_LOCUS12090965</name>
</gene>
<sequence length="85" mass="9979">MVDSEKNTWTTELHWIIKEWSHNKQLWIFFLDHLYSVVPQNHQPKNHQVVSCEILHIKGTCSTTARDLKEYITMVQCPSDSLVNG</sequence>
<proteinExistence type="predicted"/>
<reference evidence="1" key="1">
    <citation type="submission" date="2023-05" db="EMBL/GenBank/DDBJ databases">
        <authorList>
            <person name="Stuckert A."/>
        </authorList>
    </citation>
    <scope>NUCLEOTIDE SEQUENCE</scope>
</reference>
<organism evidence="1 2">
    <name type="scientific">Staurois parvus</name>
    <dbReference type="NCBI Taxonomy" id="386267"/>
    <lineage>
        <taxon>Eukaryota</taxon>
        <taxon>Metazoa</taxon>
        <taxon>Chordata</taxon>
        <taxon>Craniata</taxon>
        <taxon>Vertebrata</taxon>
        <taxon>Euteleostomi</taxon>
        <taxon>Amphibia</taxon>
        <taxon>Batrachia</taxon>
        <taxon>Anura</taxon>
        <taxon>Neobatrachia</taxon>
        <taxon>Ranoidea</taxon>
        <taxon>Ranidae</taxon>
        <taxon>Staurois</taxon>
    </lineage>
</organism>
<evidence type="ECO:0000313" key="1">
    <source>
        <dbReference type="EMBL" id="CAI9596615.1"/>
    </source>
</evidence>
<accession>A0ABN9FHX3</accession>
<dbReference type="Proteomes" id="UP001162483">
    <property type="component" value="Unassembled WGS sequence"/>
</dbReference>
<keyword evidence="2" id="KW-1185">Reference proteome</keyword>
<dbReference type="EMBL" id="CATNWA010016934">
    <property type="protein sequence ID" value="CAI9596615.1"/>
    <property type="molecule type" value="Genomic_DNA"/>
</dbReference>
<name>A0ABN9FHX3_9NEOB</name>
<protein>
    <submittedName>
        <fullName evidence="1">Uncharacterized protein</fullName>
    </submittedName>
</protein>